<dbReference type="WBParaSite" id="JU765_v2.g15643.t1">
    <property type="protein sequence ID" value="JU765_v2.g15643.t1"/>
    <property type="gene ID" value="JU765_v2.g15643"/>
</dbReference>
<sequence>MEIAPEIDEIFYKFLERQDLHKFAPILVEESVTRVEHLEYVTDNELASYGLSSPAIRRLRAALLNHFNVDKASPSEPTTPQPLPRKKYSVSQELPPDEPIHKNSMTLQIQTIDEKDVSYKRIIFREA</sequence>
<evidence type="ECO:0000313" key="2">
    <source>
        <dbReference type="WBParaSite" id="JU765_v2.g15643.t1"/>
    </source>
</evidence>
<name>A0AC34QEM9_9BILA</name>
<evidence type="ECO:0000313" key="1">
    <source>
        <dbReference type="Proteomes" id="UP000887576"/>
    </source>
</evidence>
<dbReference type="Proteomes" id="UP000887576">
    <property type="component" value="Unplaced"/>
</dbReference>
<organism evidence="1 2">
    <name type="scientific">Panagrolaimus sp. JU765</name>
    <dbReference type="NCBI Taxonomy" id="591449"/>
    <lineage>
        <taxon>Eukaryota</taxon>
        <taxon>Metazoa</taxon>
        <taxon>Ecdysozoa</taxon>
        <taxon>Nematoda</taxon>
        <taxon>Chromadorea</taxon>
        <taxon>Rhabditida</taxon>
        <taxon>Tylenchina</taxon>
        <taxon>Panagrolaimomorpha</taxon>
        <taxon>Panagrolaimoidea</taxon>
        <taxon>Panagrolaimidae</taxon>
        <taxon>Panagrolaimus</taxon>
    </lineage>
</organism>
<proteinExistence type="predicted"/>
<accession>A0AC34QEM9</accession>
<reference evidence="2" key="1">
    <citation type="submission" date="2022-11" db="UniProtKB">
        <authorList>
            <consortium name="WormBaseParasite"/>
        </authorList>
    </citation>
    <scope>IDENTIFICATION</scope>
</reference>
<protein>
    <submittedName>
        <fullName evidence="2">SAM domain-containing protein</fullName>
    </submittedName>
</protein>